<organism evidence="1 2">
    <name type="scientific">Geoglobus acetivorans</name>
    <dbReference type="NCBI Taxonomy" id="565033"/>
    <lineage>
        <taxon>Archaea</taxon>
        <taxon>Methanobacteriati</taxon>
        <taxon>Methanobacteriota</taxon>
        <taxon>Archaeoglobi</taxon>
        <taxon>Archaeoglobales</taxon>
        <taxon>Archaeoglobaceae</taxon>
        <taxon>Geoglobus</taxon>
    </lineage>
</organism>
<sequence>MSDWINRFKELAERAVEKVSEAADTYMKKREFYRRVYESKLLLLSRFAVWQLERICISEDIPPYVEGKRGPRKARSKNEFIDLIVDELDLDDVVEYAKKFGVRYQDILRDLEEFEAELFGEEEDVDLQPESEFDEILDLIQREFRPEMTRDEEDLEKQLAMFLKVHLGEDRVARQVTIERGKRVDILIDGVYGIEVKIADSTGLAYLPTQLRIYRKRLRDVAAVIVRPIGKGVNIDDILELLDEDGIKYVEVEAEVRRRGGWTFELVKKRKRR</sequence>
<evidence type="ECO:0000313" key="1">
    <source>
        <dbReference type="EMBL" id="AIY90322.1"/>
    </source>
</evidence>
<dbReference type="GeneID" id="24797862"/>
<protein>
    <submittedName>
        <fullName evidence="1">Uncharacterized protein</fullName>
    </submittedName>
</protein>
<dbReference type="HOGENOM" id="CLU_1017817_0_0_2"/>
<accession>A0A0A7GHB6</accession>
<dbReference type="KEGG" id="gac:GACE_1281"/>
<dbReference type="RefSeq" id="WP_048092063.1">
    <property type="nucleotide sequence ID" value="NZ_CP009552.1"/>
</dbReference>
<proteinExistence type="predicted"/>
<dbReference type="eggNOG" id="arCOG07824">
    <property type="taxonomic scope" value="Archaea"/>
</dbReference>
<dbReference type="STRING" id="565033.GACE_1281"/>
<gene>
    <name evidence="1" type="ORF">GACE_1281</name>
</gene>
<name>A0A0A7GHB6_GEOAI</name>
<dbReference type="Proteomes" id="UP000030624">
    <property type="component" value="Chromosome"/>
</dbReference>
<reference evidence="1 2" key="1">
    <citation type="journal article" date="2015" name="Appl. Environ. Microbiol.">
        <title>The Geoglobus acetivorans genome: Fe(III) reduction, acetate utilization, autotrophic growth, and degradation of aromatic compounds in a hyperthermophilic archaeon.</title>
        <authorList>
            <person name="Mardanov A.V."/>
            <person name="Slododkina G.B."/>
            <person name="Slobodkin A.I."/>
            <person name="Beletsky A.V."/>
            <person name="Gavrilov S.N."/>
            <person name="Kublanov I.V."/>
            <person name="Bonch-Osmolovskaya E.A."/>
            <person name="Skryabin K.G."/>
            <person name="Ravin N.V."/>
        </authorList>
    </citation>
    <scope>NUCLEOTIDE SEQUENCE [LARGE SCALE GENOMIC DNA]</scope>
    <source>
        <strain evidence="1 2">SBH6</strain>
    </source>
</reference>
<dbReference type="EMBL" id="CP009552">
    <property type="protein sequence ID" value="AIY90322.1"/>
    <property type="molecule type" value="Genomic_DNA"/>
</dbReference>
<dbReference type="AlphaFoldDB" id="A0A0A7GHB6"/>
<evidence type="ECO:0000313" key="2">
    <source>
        <dbReference type="Proteomes" id="UP000030624"/>
    </source>
</evidence>